<dbReference type="AlphaFoldDB" id="A0A086ZP27"/>
<sequence length="210" mass="22727">MPTPPATASEAYQQLEHEAHLLMDRLMAQPPTAKDIATVHAQLGRFPRGMVAVGARCVCGRPLAVLTRPLLPGGIPFPTTCYLTSPEAVKAVSHVEAAGVMKQLNERLAEDAELSQAYSLAHQRYLAFRHELAVRLGDSEEHIKGISAGGMPTRVKCLHALLAQTLVMGQGANPIGDMTLEQIHDEFSPDTCRCTTVVDDDQIAQLAQEQ</sequence>
<reference evidence="1 2" key="1">
    <citation type="submission" date="2014-03" db="EMBL/GenBank/DDBJ databases">
        <title>Genomics of Bifidobacteria.</title>
        <authorList>
            <person name="Ventura M."/>
            <person name="Milani C."/>
            <person name="Lugli G.A."/>
        </authorList>
    </citation>
    <scope>NUCLEOTIDE SEQUENCE [LARGE SCALE GENOMIC DNA]</scope>
    <source>
        <strain evidence="1 2">LMG 10736</strain>
    </source>
</reference>
<comment type="caution">
    <text evidence="1">The sequence shown here is derived from an EMBL/GenBank/DDBJ whole genome shotgun (WGS) entry which is preliminary data.</text>
</comment>
<dbReference type="OrthoDB" id="13546at2"/>
<dbReference type="PANTHER" id="PTHR37163">
    <property type="entry name" value="CONSERVED PROTEIN"/>
    <property type="match status" value="1"/>
</dbReference>
<dbReference type="PANTHER" id="PTHR37163:SF1">
    <property type="entry name" value="DUF501 DOMAIN-CONTAINING PROTEIN"/>
    <property type="match status" value="1"/>
</dbReference>
<evidence type="ECO:0000313" key="1">
    <source>
        <dbReference type="EMBL" id="KFI48277.1"/>
    </source>
</evidence>
<evidence type="ECO:0000313" key="2">
    <source>
        <dbReference type="Proteomes" id="UP000029093"/>
    </source>
</evidence>
<dbReference type="Proteomes" id="UP000029093">
    <property type="component" value="Unassembled WGS sequence"/>
</dbReference>
<dbReference type="InterPro" id="IPR007511">
    <property type="entry name" value="DUF501"/>
</dbReference>
<dbReference type="EMBL" id="JGYQ01000007">
    <property type="protein sequence ID" value="KFI48277.1"/>
    <property type="molecule type" value="Genomic_DNA"/>
</dbReference>
<proteinExistence type="predicted"/>
<dbReference type="Pfam" id="PF04417">
    <property type="entry name" value="DUF501"/>
    <property type="match status" value="1"/>
</dbReference>
<gene>
    <name evidence="1" type="ORF">BBOU_0407</name>
</gene>
<accession>A0A086ZP27</accession>
<keyword evidence="2" id="KW-1185">Reference proteome</keyword>
<organism evidence="1 2">
    <name type="scientific">Bifidobacterium boum</name>
    <dbReference type="NCBI Taxonomy" id="78343"/>
    <lineage>
        <taxon>Bacteria</taxon>
        <taxon>Bacillati</taxon>
        <taxon>Actinomycetota</taxon>
        <taxon>Actinomycetes</taxon>
        <taxon>Bifidobacteriales</taxon>
        <taxon>Bifidobacteriaceae</taxon>
        <taxon>Bifidobacterium</taxon>
    </lineage>
</organism>
<protein>
    <submittedName>
        <fullName evidence="1">Septum formation initiator family protein</fullName>
    </submittedName>
</protein>
<name>A0A086ZP27_9BIFI</name>